<evidence type="ECO:0000256" key="3">
    <source>
        <dbReference type="ARBA" id="ARBA00022643"/>
    </source>
</evidence>
<dbReference type="GO" id="GO:0010181">
    <property type="term" value="F:FMN binding"/>
    <property type="evidence" value="ECO:0007669"/>
    <property type="project" value="InterPro"/>
</dbReference>
<evidence type="ECO:0000259" key="8">
    <source>
        <dbReference type="PROSITE" id="PS50902"/>
    </source>
</evidence>
<dbReference type="KEGG" id="esa:ESA_02370"/>
<dbReference type="SUPFAM" id="SSF52218">
    <property type="entry name" value="Flavoproteins"/>
    <property type="match status" value="1"/>
</dbReference>
<dbReference type="GO" id="GO:0008753">
    <property type="term" value="F:NADPH dehydrogenase (quinone) activity"/>
    <property type="evidence" value="ECO:0007669"/>
    <property type="project" value="RHEA"/>
</dbReference>
<dbReference type="InterPro" id="IPR008254">
    <property type="entry name" value="Flavodoxin/NO_synth"/>
</dbReference>
<protein>
    <recommendedName>
        <fullName evidence="7">NAD(P)H dehydrogenase (quinone)</fullName>
        <ecNumber evidence="7">1.6.5.2</ecNumber>
    </recommendedName>
    <alternativeName>
        <fullName evidence="7">NAD(P)H:quinone oxidoreductase</fullName>
        <shortName evidence="7">NQO</shortName>
    </alternativeName>
</protein>
<comment type="catalytic activity">
    <reaction evidence="7">
        <text>a quinone + NADH + H(+) = a quinol + NAD(+)</text>
        <dbReference type="Rhea" id="RHEA:46160"/>
        <dbReference type="ChEBI" id="CHEBI:15378"/>
        <dbReference type="ChEBI" id="CHEBI:24646"/>
        <dbReference type="ChEBI" id="CHEBI:57540"/>
        <dbReference type="ChEBI" id="CHEBI:57945"/>
        <dbReference type="ChEBI" id="CHEBI:132124"/>
        <dbReference type="EC" id="1.6.5.2"/>
    </reaction>
</comment>
<feature type="binding site" evidence="7">
    <location>
        <begin position="130"/>
        <end position="135"/>
    </location>
    <ligand>
        <name>FMN</name>
        <dbReference type="ChEBI" id="CHEBI:58210"/>
    </ligand>
</feature>
<dbReference type="HOGENOM" id="CLU_051402_0_2_6"/>
<gene>
    <name evidence="9" type="ordered locus">ESA_02370</name>
</gene>
<dbReference type="PANTHER" id="PTHR30546:SF23">
    <property type="entry name" value="FLAVOPROTEIN-LIKE PROTEIN YCP4-RELATED"/>
    <property type="match status" value="1"/>
</dbReference>
<dbReference type="GO" id="GO:0051287">
    <property type="term" value="F:NAD binding"/>
    <property type="evidence" value="ECO:0007669"/>
    <property type="project" value="UniProtKB-UniRule"/>
</dbReference>
<dbReference type="HAMAP" id="MF_01017">
    <property type="entry name" value="NQOR"/>
    <property type="match status" value="1"/>
</dbReference>
<feature type="domain" description="Flavodoxin-like" evidence="8">
    <location>
        <begin position="21"/>
        <end position="206"/>
    </location>
</feature>
<dbReference type="InterPro" id="IPR010089">
    <property type="entry name" value="Flavoprotein_WrbA-like"/>
</dbReference>
<dbReference type="Proteomes" id="UP000000260">
    <property type="component" value="Chromosome"/>
</dbReference>
<dbReference type="FunFam" id="3.40.50.360:FF:000004">
    <property type="entry name" value="NAD(P)H dehydrogenase (quinone)"/>
    <property type="match status" value="1"/>
</dbReference>
<evidence type="ECO:0000256" key="7">
    <source>
        <dbReference type="HAMAP-Rule" id="MF_01017"/>
    </source>
</evidence>
<dbReference type="NCBIfam" id="TIGR01755">
    <property type="entry name" value="flav_wrbA"/>
    <property type="match status" value="1"/>
</dbReference>
<accession>A7MFY2</accession>
<comment type="similarity">
    <text evidence="1 7">Belongs to the WrbA family.</text>
</comment>
<name>A7MFY2_CROS8</name>
<keyword evidence="10" id="KW-1185">Reference proteome</keyword>
<evidence type="ECO:0000256" key="6">
    <source>
        <dbReference type="ARBA" id="ARBA00023027"/>
    </source>
</evidence>
<dbReference type="GO" id="GO:0016020">
    <property type="term" value="C:membrane"/>
    <property type="evidence" value="ECO:0007669"/>
    <property type="project" value="TreeGrafter"/>
</dbReference>
<evidence type="ECO:0000256" key="5">
    <source>
        <dbReference type="ARBA" id="ARBA00023002"/>
    </source>
</evidence>
<keyword evidence="2 7" id="KW-0285">Flavoprotein</keyword>
<dbReference type="Gene3D" id="3.40.50.360">
    <property type="match status" value="1"/>
</dbReference>
<feature type="binding site" evidence="7">
    <location>
        <begin position="27"/>
        <end position="32"/>
    </location>
    <ligand>
        <name>FMN</name>
        <dbReference type="ChEBI" id="CHEBI:58210"/>
    </ligand>
</feature>
<evidence type="ECO:0000313" key="9">
    <source>
        <dbReference type="EMBL" id="ABU77617.1"/>
    </source>
</evidence>
<comment type="cofactor">
    <cofactor evidence="7">
        <name>FMN</name>
        <dbReference type="ChEBI" id="CHEBI:58210"/>
    </cofactor>
    <text evidence="7">Binds 1 FMN per monomer.</text>
</comment>
<feature type="binding site" evidence="7">
    <location>
        <position position="115"/>
    </location>
    <ligand>
        <name>substrate</name>
    </ligand>
</feature>
<dbReference type="GO" id="GO:0050660">
    <property type="term" value="F:flavin adenine dinucleotide binding"/>
    <property type="evidence" value="ECO:0007669"/>
    <property type="project" value="UniProtKB-UniRule"/>
</dbReference>
<dbReference type="AlphaFoldDB" id="A7MFY2"/>
<dbReference type="GO" id="GO:0050661">
    <property type="term" value="F:NADP binding"/>
    <property type="evidence" value="ECO:0007669"/>
    <property type="project" value="UniProtKB-UniRule"/>
</dbReference>
<organism evidence="9 10">
    <name type="scientific">Cronobacter sakazakii (strain ATCC BAA-894)</name>
    <name type="common">Enterobacter sakazakii</name>
    <dbReference type="NCBI Taxonomy" id="290339"/>
    <lineage>
        <taxon>Bacteria</taxon>
        <taxon>Pseudomonadati</taxon>
        <taxon>Pseudomonadota</taxon>
        <taxon>Gammaproteobacteria</taxon>
        <taxon>Enterobacterales</taxon>
        <taxon>Enterobacteriaceae</taxon>
        <taxon>Cronobacter</taxon>
    </lineage>
</organism>
<evidence type="ECO:0000256" key="2">
    <source>
        <dbReference type="ARBA" id="ARBA00022630"/>
    </source>
</evidence>
<feature type="binding site" evidence="7">
    <location>
        <position position="150"/>
    </location>
    <ligand>
        <name>FMN</name>
        <dbReference type="ChEBI" id="CHEBI:58210"/>
    </ligand>
</feature>
<reference evidence="9 10" key="1">
    <citation type="journal article" date="2010" name="PLoS ONE">
        <title>Genome sequence of Cronobacter sakazakii BAA-894 and comparative genomic hybridization analysis with other Cronobacter species.</title>
        <authorList>
            <person name="Kucerova E."/>
            <person name="Clifton S.W."/>
            <person name="Xia X.Q."/>
            <person name="Long F."/>
            <person name="Porwollik S."/>
            <person name="Fulton L."/>
            <person name="Fronick C."/>
            <person name="Minx P."/>
            <person name="Kyung K."/>
            <person name="Warren W."/>
            <person name="Fulton R."/>
            <person name="Feng D."/>
            <person name="Wollam A."/>
            <person name="Shah N."/>
            <person name="Bhonagiri V."/>
            <person name="Nash W.E."/>
            <person name="Hallsworth-Pepin K."/>
            <person name="Wilson R.K."/>
            <person name="McClelland M."/>
            <person name="Forsythe S.J."/>
        </authorList>
    </citation>
    <scope>NUCLEOTIDE SEQUENCE [LARGE SCALE GENOMIC DNA]</scope>
    <source>
        <strain evidence="9 10">ATCC BAA-894</strain>
    </source>
</reference>
<comment type="catalytic activity">
    <reaction evidence="7">
        <text>a quinone + NADPH + H(+) = a quinol + NADP(+)</text>
        <dbReference type="Rhea" id="RHEA:46164"/>
        <dbReference type="ChEBI" id="CHEBI:15378"/>
        <dbReference type="ChEBI" id="CHEBI:24646"/>
        <dbReference type="ChEBI" id="CHEBI:57783"/>
        <dbReference type="ChEBI" id="CHEBI:58349"/>
        <dbReference type="ChEBI" id="CHEBI:132124"/>
        <dbReference type="EC" id="1.6.5.2"/>
    </reaction>
</comment>
<dbReference type="PROSITE" id="PS50902">
    <property type="entry name" value="FLAVODOXIN_LIKE"/>
    <property type="match status" value="1"/>
</dbReference>
<feature type="binding site" evidence="7">
    <location>
        <begin position="95"/>
        <end position="97"/>
    </location>
    <ligand>
        <name>FMN</name>
        <dbReference type="ChEBI" id="CHEBI:58210"/>
    </ligand>
</feature>
<dbReference type="EMBL" id="CP000783">
    <property type="protein sequence ID" value="ABU77617.1"/>
    <property type="molecule type" value="Genomic_DNA"/>
</dbReference>
<dbReference type="PANTHER" id="PTHR30546">
    <property type="entry name" value="FLAVODOXIN-RELATED PROTEIN WRBA-RELATED"/>
    <property type="match status" value="1"/>
</dbReference>
<evidence type="ECO:0000313" key="10">
    <source>
        <dbReference type="Proteomes" id="UP000000260"/>
    </source>
</evidence>
<dbReference type="NCBIfam" id="NF002999">
    <property type="entry name" value="PRK03767.1"/>
    <property type="match status" value="1"/>
</dbReference>
<dbReference type="InterPro" id="IPR005025">
    <property type="entry name" value="FMN_Rdtase-like_dom"/>
</dbReference>
<keyword evidence="5 7" id="KW-0560">Oxidoreductase</keyword>
<dbReference type="InterPro" id="IPR029039">
    <property type="entry name" value="Flavoprotein-like_sf"/>
</dbReference>
<dbReference type="EC" id="1.6.5.2" evidence="7"/>
<keyword evidence="4 7" id="KW-0547">Nucleotide-binding</keyword>
<keyword evidence="7" id="KW-0521">NADP</keyword>
<evidence type="ECO:0000256" key="1">
    <source>
        <dbReference type="ARBA" id="ARBA00006961"/>
    </source>
</evidence>
<dbReference type="GO" id="GO:0050136">
    <property type="term" value="F:NADH dehydrogenase (quinone) (non-electrogenic) activity"/>
    <property type="evidence" value="ECO:0007669"/>
    <property type="project" value="RHEA"/>
</dbReference>
<evidence type="ECO:0000256" key="4">
    <source>
        <dbReference type="ARBA" id="ARBA00022741"/>
    </source>
</evidence>
<keyword evidence="3 7" id="KW-0288">FMN</keyword>
<sequence length="215" mass="22428">MSAAITAVATTDTGARLMAKVLVLYYSMYGHVETLAHAVAEGVEKVQGAEVTIKRVPETMQAEAFAKAGGKTQNAPVATPQELADYDAIIVGTPTRFGNMSGQMRTFFDQTGGLWASGALYGKLASVFSSTGTGGGQEHTISSTWTTLAHHGMIIVPIGYGAQELFDISTVRGGTPYGATTIAGGDGSRQPSQEELAIARYQGEYVAGLAVKMKG</sequence>
<proteinExistence type="inferred from homology"/>
<dbReference type="InterPro" id="IPR037513">
    <property type="entry name" value="NQO"/>
</dbReference>
<feature type="binding site" evidence="7">
    <location>
        <position position="29"/>
    </location>
    <ligand>
        <name>NAD(+)</name>
        <dbReference type="ChEBI" id="CHEBI:57540"/>
    </ligand>
</feature>
<dbReference type="Pfam" id="PF03358">
    <property type="entry name" value="FMN_red"/>
    <property type="match status" value="1"/>
</dbReference>
<keyword evidence="6 7" id="KW-0520">NAD</keyword>